<dbReference type="Gramene" id="TVU05374">
    <property type="protein sequence ID" value="TVU05374"/>
    <property type="gene ID" value="EJB05_48533"/>
</dbReference>
<protein>
    <recommendedName>
        <fullName evidence="1">F-box domain-containing protein</fullName>
    </recommendedName>
</protein>
<dbReference type="PANTHER" id="PTHR31672">
    <property type="entry name" value="BNACNNG10540D PROTEIN"/>
    <property type="match status" value="1"/>
</dbReference>
<dbReference type="PROSITE" id="PS50181">
    <property type="entry name" value="FBOX"/>
    <property type="match status" value="1"/>
</dbReference>
<name>A0A5J9T267_9POAL</name>
<evidence type="ECO:0000259" key="1">
    <source>
        <dbReference type="PROSITE" id="PS50181"/>
    </source>
</evidence>
<dbReference type="Gene3D" id="1.20.1280.50">
    <property type="match status" value="1"/>
</dbReference>
<dbReference type="AlphaFoldDB" id="A0A5J9T267"/>
<dbReference type="Proteomes" id="UP000324897">
    <property type="component" value="Unassembled WGS sequence"/>
</dbReference>
<dbReference type="Pfam" id="PF00646">
    <property type="entry name" value="F-box"/>
    <property type="match status" value="1"/>
</dbReference>
<evidence type="ECO:0000313" key="2">
    <source>
        <dbReference type="EMBL" id="TVU05374.1"/>
    </source>
</evidence>
<dbReference type="InterPro" id="IPR001810">
    <property type="entry name" value="F-box_dom"/>
</dbReference>
<dbReference type="PANTHER" id="PTHR31672:SF13">
    <property type="entry name" value="F-BOX PROTEIN CPR30-LIKE"/>
    <property type="match status" value="1"/>
</dbReference>
<dbReference type="EMBL" id="RWGY01000051">
    <property type="protein sequence ID" value="TVU05374.1"/>
    <property type="molecule type" value="Genomic_DNA"/>
</dbReference>
<evidence type="ECO:0000313" key="3">
    <source>
        <dbReference type="Proteomes" id="UP000324897"/>
    </source>
</evidence>
<sequence>MAEDGFTLPTDAFVEILLRLPTSARRRFRLVCKRWRDVINERTPERQTRSQILAFISCSSRSRALVFDKVGRPQYTWTYYSSSYYTAYVYMVGTCNGLICLLDADCPAGADVDSRTTAPMSTITVANPITGETKALPPVPTAWDPNRSRGLYAFGYHPTTGQYKVVHVHKPRALASAVARRPATVHTFTLGDSAWREVADPSLSWSYDPSCGIVAVDGSTYWITSSADRLMALDLEDERLTSFEAPPTARHA</sequence>
<dbReference type="NCBIfam" id="TIGR01640">
    <property type="entry name" value="F_box_assoc_1"/>
    <property type="match status" value="1"/>
</dbReference>
<accession>A0A5J9T267</accession>
<dbReference type="InterPro" id="IPR013187">
    <property type="entry name" value="F-box-assoc_dom_typ3"/>
</dbReference>
<feature type="domain" description="F-box" evidence="1">
    <location>
        <begin position="2"/>
        <end position="52"/>
    </location>
</feature>
<comment type="caution">
    <text evidence="2">The sequence shown here is derived from an EMBL/GenBank/DDBJ whole genome shotgun (WGS) entry which is preliminary data.</text>
</comment>
<feature type="non-terminal residue" evidence="2">
    <location>
        <position position="1"/>
    </location>
</feature>
<gene>
    <name evidence="2" type="ORF">EJB05_48533</name>
</gene>
<dbReference type="Pfam" id="PF08268">
    <property type="entry name" value="FBA_3"/>
    <property type="match status" value="1"/>
</dbReference>
<dbReference type="InterPro" id="IPR017451">
    <property type="entry name" value="F-box-assoc_interact_dom"/>
</dbReference>
<reference evidence="2 3" key="1">
    <citation type="journal article" date="2019" name="Sci. Rep.">
        <title>A high-quality genome of Eragrostis curvula grass provides insights into Poaceae evolution and supports new strategies to enhance forage quality.</title>
        <authorList>
            <person name="Carballo J."/>
            <person name="Santos B.A.C.M."/>
            <person name="Zappacosta D."/>
            <person name="Garbus I."/>
            <person name="Selva J.P."/>
            <person name="Gallo C.A."/>
            <person name="Diaz A."/>
            <person name="Albertini E."/>
            <person name="Caccamo M."/>
            <person name="Echenique V."/>
        </authorList>
    </citation>
    <scope>NUCLEOTIDE SEQUENCE [LARGE SCALE GENOMIC DNA]</scope>
    <source>
        <strain evidence="3">cv. Victoria</strain>
        <tissue evidence="2">Leaf</tissue>
    </source>
</reference>
<dbReference type="OrthoDB" id="695330at2759"/>
<dbReference type="InterPro" id="IPR050796">
    <property type="entry name" value="SCF_F-box_component"/>
</dbReference>
<dbReference type="InterPro" id="IPR036047">
    <property type="entry name" value="F-box-like_dom_sf"/>
</dbReference>
<keyword evidence="3" id="KW-1185">Reference proteome</keyword>
<proteinExistence type="predicted"/>
<dbReference type="SUPFAM" id="SSF81383">
    <property type="entry name" value="F-box domain"/>
    <property type="match status" value="1"/>
</dbReference>
<dbReference type="SMART" id="SM00256">
    <property type="entry name" value="FBOX"/>
    <property type="match status" value="1"/>
</dbReference>
<organism evidence="2 3">
    <name type="scientific">Eragrostis curvula</name>
    <name type="common">weeping love grass</name>
    <dbReference type="NCBI Taxonomy" id="38414"/>
    <lineage>
        <taxon>Eukaryota</taxon>
        <taxon>Viridiplantae</taxon>
        <taxon>Streptophyta</taxon>
        <taxon>Embryophyta</taxon>
        <taxon>Tracheophyta</taxon>
        <taxon>Spermatophyta</taxon>
        <taxon>Magnoliopsida</taxon>
        <taxon>Liliopsida</taxon>
        <taxon>Poales</taxon>
        <taxon>Poaceae</taxon>
        <taxon>PACMAD clade</taxon>
        <taxon>Chloridoideae</taxon>
        <taxon>Eragrostideae</taxon>
        <taxon>Eragrostidinae</taxon>
        <taxon>Eragrostis</taxon>
    </lineage>
</organism>